<evidence type="ECO:0000256" key="11">
    <source>
        <dbReference type="ARBA" id="ARBA00023004"/>
    </source>
</evidence>
<evidence type="ECO:0000256" key="15">
    <source>
        <dbReference type="ARBA" id="ARBA00063882"/>
    </source>
</evidence>
<keyword evidence="11 16" id="KW-0408">Iron</keyword>
<feature type="transmembrane region" description="Helical" evidence="17">
    <location>
        <begin position="12"/>
        <end position="29"/>
    </location>
</feature>
<dbReference type="Gene3D" id="1.20.950.20">
    <property type="entry name" value="Transmembrane di-heme cytochromes, Chain C"/>
    <property type="match status" value="1"/>
</dbReference>
<name>A0A5C8P789_9HYPH</name>
<dbReference type="InterPro" id="IPR023234">
    <property type="entry name" value="NarG-like_domain"/>
</dbReference>
<dbReference type="GO" id="GO:0005886">
    <property type="term" value="C:plasma membrane"/>
    <property type="evidence" value="ECO:0007669"/>
    <property type="project" value="UniProtKB-SubCell"/>
</dbReference>
<keyword evidence="12" id="KW-0534">Nitrate assimilation</keyword>
<evidence type="ECO:0000259" key="18">
    <source>
        <dbReference type="Pfam" id="PF02665"/>
    </source>
</evidence>
<evidence type="ECO:0000256" key="3">
    <source>
        <dbReference type="ARBA" id="ARBA00022448"/>
    </source>
</evidence>
<feature type="binding site" description="axial binding residue" evidence="16">
    <location>
        <position position="188"/>
    </location>
    <ligand>
        <name>heme b</name>
        <dbReference type="ChEBI" id="CHEBI:60344"/>
        <label>1</label>
    </ligand>
    <ligandPart>
        <name>Fe</name>
        <dbReference type="ChEBI" id="CHEBI:18248"/>
    </ligandPart>
</feature>
<proteinExistence type="predicted"/>
<dbReference type="FunFam" id="1.20.950.20:FF:000001">
    <property type="entry name" value="Respiratory nitrate reductase subunit gamma"/>
    <property type="match status" value="1"/>
</dbReference>
<evidence type="ECO:0000256" key="1">
    <source>
        <dbReference type="ARBA" id="ARBA00004651"/>
    </source>
</evidence>
<accession>A0A5C8P789</accession>
<keyword evidence="8" id="KW-0249">Electron transport</keyword>
<evidence type="ECO:0000256" key="8">
    <source>
        <dbReference type="ARBA" id="ARBA00022982"/>
    </source>
</evidence>
<gene>
    <name evidence="19" type="primary">narI</name>
    <name evidence="19" type="ORF">FHP25_39655</name>
</gene>
<feature type="transmembrane region" description="Helical" evidence="17">
    <location>
        <begin position="89"/>
        <end position="110"/>
    </location>
</feature>
<evidence type="ECO:0000256" key="13">
    <source>
        <dbReference type="ARBA" id="ARBA00023136"/>
    </source>
</evidence>
<dbReference type="Proteomes" id="UP000321638">
    <property type="component" value="Unassembled WGS sequence"/>
</dbReference>
<evidence type="ECO:0000256" key="12">
    <source>
        <dbReference type="ARBA" id="ARBA00023063"/>
    </source>
</evidence>
<dbReference type="GO" id="GO:0160182">
    <property type="term" value="F:nitrate reductase (quinone) activity"/>
    <property type="evidence" value="ECO:0007669"/>
    <property type="project" value="UniProtKB-EC"/>
</dbReference>
<feature type="transmembrane region" description="Helical" evidence="17">
    <location>
        <begin position="189"/>
        <end position="216"/>
    </location>
</feature>
<dbReference type="InterPro" id="IPR051936">
    <property type="entry name" value="Heme-iron_electron_transfer"/>
</dbReference>
<dbReference type="GO" id="GO:0009325">
    <property type="term" value="C:nitrate reductase complex"/>
    <property type="evidence" value="ECO:0007669"/>
    <property type="project" value="InterPro"/>
</dbReference>
<evidence type="ECO:0000256" key="10">
    <source>
        <dbReference type="ARBA" id="ARBA00023002"/>
    </source>
</evidence>
<evidence type="ECO:0000313" key="20">
    <source>
        <dbReference type="Proteomes" id="UP000321638"/>
    </source>
</evidence>
<dbReference type="EMBL" id="VDUZ01000090">
    <property type="protein sequence ID" value="TXL69283.1"/>
    <property type="molecule type" value="Genomic_DNA"/>
</dbReference>
<evidence type="ECO:0000256" key="4">
    <source>
        <dbReference type="ARBA" id="ARBA00022475"/>
    </source>
</evidence>
<comment type="subcellular location">
    <subcellularLocation>
        <location evidence="1">Cell membrane</location>
        <topology evidence="1">Multi-pass membrane protein</topology>
    </subcellularLocation>
</comment>
<dbReference type="GO" id="GO:0009055">
    <property type="term" value="F:electron transfer activity"/>
    <property type="evidence" value="ECO:0007669"/>
    <property type="project" value="TreeGrafter"/>
</dbReference>
<keyword evidence="6 17" id="KW-0812">Transmembrane</keyword>
<feature type="binding site" description="axial binding residue" evidence="16">
    <location>
        <position position="206"/>
    </location>
    <ligand>
        <name>heme b</name>
        <dbReference type="ChEBI" id="CHEBI:60344"/>
        <label>1</label>
    </ligand>
    <ligandPart>
        <name>Fe</name>
        <dbReference type="ChEBI" id="CHEBI:18248"/>
    </ligandPart>
</feature>
<dbReference type="EC" id="1.7.5.1" evidence="2"/>
<evidence type="ECO:0000256" key="7">
    <source>
        <dbReference type="ARBA" id="ARBA00022723"/>
    </source>
</evidence>
<evidence type="ECO:0000313" key="19">
    <source>
        <dbReference type="EMBL" id="TXL69283.1"/>
    </source>
</evidence>
<dbReference type="OrthoDB" id="9788113at2"/>
<evidence type="ECO:0000256" key="14">
    <source>
        <dbReference type="ARBA" id="ARBA00048294"/>
    </source>
</evidence>
<dbReference type="InterPro" id="IPR036197">
    <property type="entry name" value="NarG-like_sf"/>
</dbReference>
<feature type="binding site" description="axial binding residue" evidence="16">
    <location>
        <position position="67"/>
    </location>
    <ligand>
        <name>heme b</name>
        <dbReference type="ChEBI" id="CHEBI:60344"/>
        <label>1</label>
    </ligand>
    <ligandPart>
        <name>Fe</name>
        <dbReference type="ChEBI" id="CHEBI:18248"/>
    </ligandPart>
</feature>
<dbReference type="GO" id="GO:0042128">
    <property type="term" value="P:nitrate assimilation"/>
    <property type="evidence" value="ECO:0007669"/>
    <property type="project" value="UniProtKB-KW"/>
</dbReference>
<dbReference type="PANTHER" id="PTHR30598:SF3">
    <property type="entry name" value="RESPIRATORY NITRATE REDUCTASE 1 GAMMA CHAIN"/>
    <property type="match status" value="1"/>
</dbReference>
<keyword evidence="4" id="KW-1003">Cell membrane</keyword>
<dbReference type="GO" id="GO:0020037">
    <property type="term" value="F:heme binding"/>
    <property type="evidence" value="ECO:0007669"/>
    <property type="project" value="TreeGrafter"/>
</dbReference>
<keyword evidence="9 17" id="KW-1133">Transmembrane helix</keyword>
<evidence type="ECO:0000256" key="6">
    <source>
        <dbReference type="ARBA" id="ARBA00022692"/>
    </source>
</evidence>
<dbReference type="GO" id="GO:0019645">
    <property type="term" value="P:anaerobic electron transport chain"/>
    <property type="evidence" value="ECO:0007669"/>
    <property type="project" value="UniProtKB-ARBA"/>
</dbReference>
<feature type="transmembrane region" description="Helical" evidence="17">
    <location>
        <begin position="130"/>
        <end position="149"/>
    </location>
</feature>
<reference evidence="19 20" key="1">
    <citation type="submission" date="2019-06" db="EMBL/GenBank/DDBJ databases">
        <title>New taxonomy in bacterial strain CC-CFT640, isolated from vineyard.</title>
        <authorList>
            <person name="Lin S.-Y."/>
            <person name="Tsai C.-F."/>
            <person name="Young C.-C."/>
        </authorList>
    </citation>
    <scope>NUCLEOTIDE SEQUENCE [LARGE SCALE GENOMIC DNA]</scope>
    <source>
        <strain evidence="19 20">CC-CFT640</strain>
    </source>
</reference>
<comment type="catalytic activity">
    <reaction evidence="14">
        <text>nitrate + a quinol = a quinone + nitrite + H2O</text>
        <dbReference type="Rhea" id="RHEA:56144"/>
        <dbReference type="ChEBI" id="CHEBI:15377"/>
        <dbReference type="ChEBI" id="CHEBI:16301"/>
        <dbReference type="ChEBI" id="CHEBI:17632"/>
        <dbReference type="ChEBI" id="CHEBI:24646"/>
        <dbReference type="ChEBI" id="CHEBI:132124"/>
        <dbReference type="EC" id="1.7.5.1"/>
    </reaction>
</comment>
<evidence type="ECO:0000256" key="2">
    <source>
        <dbReference type="ARBA" id="ARBA00012500"/>
    </source>
</evidence>
<dbReference type="Pfam" id="PF02665">
    <property type="entry name" value="Nitrate_red_gam"/>
    <property type="match status" value="1"/>
</dbReference>
<comment type="subunit">
    <text evidence="15">Dimer of heterotrimers each composed of an alpha, a beta and a gamma chain. Alpha and beta are catalytic chains; gamma chains are involved in binding the enzyme complex to the cytoplasmic membrane.</text>
</comment>
<dbReference type="RefSeq" id="WP_147852552.1">
    <property type="nucleotide sequence ID" value="NZ_VDUZ01000090.1"/>
</dbReference>
<dbReference type="NCBIfam" id="TIGR00351">
    <property type="entry name" value="narI"/>
    <property type="match status" value="1"/>
</dbReference>
<feature type="transmembrane region" description="Helical" evidence="17">
    <location>
        <begin position="49"/>
        <end position="69"/>
    </location>
</feature>
<evidence type="ECO:0000256" key="16">
    <source>
        <dbReference type="PIRSR" id="PIRSR603816-1"/>
    </source>
</evidence>
<comment type="caution">
    <text evidence="19">The sequence shown here is derived from an EMBL/GenBank/DDBJ whole genome shotgun (WGS) entry which is preliminary data.</text>
</comment>
<keyword evidence="13 17" id="KW-0472">Membrane</keyword>
<dbReference type="SUPFAM" id="SSF103501">
    <property type="entry name" value="Respiratory nitrate reductase 1 gamma chain"/>
    <property type="match status" value="1"/>
</dbReference>
<keyword evidence="20" id="KW-1185">Reference proteome</keyword>
<keyword evidence="3" id="KW-0813">Transport</keyword>
<dbReference type="AlphaFoldDB" id="A0A5C8P789"/>
<sequence>MTDYLHLFVFGIYPYICLSVFLLGSLLRFDREQYTWRSGSSQLLRARQLRWGSNLFHVGILFLFLGHFVGMLTPHAVYEHVIGAGAKQLMAMISGGIAGVVCFVGLTLLLHRRLLDARIRATSSAMDIAILAILWLQLVLGLATIPFSAGHLDGSVMMVLSEWAQRIVTFRGGAADLIRDVDWIFKAHMFLGLTIFLIFPFGRLVHIWSAPVWYVFRPYQVVRKRGARGPSREVRT</sequence>
<evidence type="ECO:0000256" key="9">
    <source>
        <dbReference type="ARBA" id="ARBA00022989"/>
    </source>
</evidence>
<feature type="binding site" description="axial binding residue" evidence="16">
    <location>
        <position position="57"/>
    </location>
    <ligand>
        <name>heme b</name>
        <dbReference type="ChEBI" id="CHEBI:60344"/>
        <label>1</label>
    </ligand>
    <ligandPart>
        <name>Fe</name>
        <dbReference type="ChEBI" id="CHEBI:18248"/>
    </ligandPart>
</feature>
<keyword evidence="10 19" id="KW-0560">Oxidoreductase</keyword>
<dbReference type="PANTHER" id="PTHR30598">
    <property type="entry name" value="NITRATE REDUCTASE PRIVATE CHAPERONE, REDOX ENZYME MATURATION PROTEIN REMP FAMILY"/>
    <property type="match status" value="1"/>
</dbReference>
<evidence type="ECO:0000256" key="17">
    <source>
        <dbReference type="SAM" id="Phobius"/>
    </source>
</evidence>
<protein>
    <recommendedName>
        <fullName evidence="2">nitrate reductase (quinone)</fullName>
        <ecNumber evidence="2">1.7.5.1</ecNumber>
    </recommendedName>
</protein>
<evidence type="ECO:0000256" key="5">
    <source>
        <dbReference type="ARBA" id="ARBA00022617"/>
    </source>
</evidence>
<keyword evidence="5 16" id="KW-0349">Heme</keyword>
<dbReference type="GO" id="GO:0046872">
    <property type="term" value="F:metal ion binding"/>
    <property type="evidence" value="ECO:0007669"/>
    <property type="project" value="UniProtKB-KW"/>
</dbReference>
<keyword evidence="7" id="KW-0479">Metal-binding</keyword>
<organism evidence="19 20">
    <name type="scientific">Vineibacter terrae</name>
    <dbReference type="NCBI Taxonomy" id="2586908"/>
    <lineage>
        <taxon>Bacteria</taxon>
        <taxon>Pseudomonadati</taxon>
        <taxon>Pseudomonadota</taxon>
        <taxon>Alphaproteobacteria</taxon>
        <taxon>Hyphomicrobiales</taxon>
        <taxon>Vineibacter</taxon>
    </lineage>
</organism>
<feature type="domain" description="NarG-like" evidence="18">
    <location>
        <begin position="7"/>
        <end position="225"/>
    </location>
</feature>
<dbReference type="InterPro" id="IPR003816">
    <property type="entry name" value="Nitrate_red_gam"/>
</dbReference>